<name>A0A5C3QWN9_9AGAR</name>
<keyword evidence="2" id="KW-1185">Reference proteome</keyword>
<gene>
    <name evidence="1" type="ORF">BDV98DRAFT_589914</name>
</gene>
<sequence length="227" mass="25318">MTLEAVARTKSKSAPPIRDSTYTHNWGGLAIARDSIDEERHALAARILSLNTLRNQNAPISTLPPEMQASILIESIRGNVPFGPELSWSDRTALTLVCTHWRTVAVGTPAFWARGIPLTPRKELSTMLARLKCAPFAVKMLDGEGIPSVEMLATLLTPQRLQRLRFTLGRDWRMPPALTHQCIDLFPKEAPFLTSLSMVKQRTPSHRTQINGSWAHLYLSSALKSYP</sequence>
<dbReference type="EMBL" id="ML178817">
    <property type="protein sequence ID" value="TFL05200.1"/>
    <property type="molecule type" value="Genomic_DNA"/>
</dbReference>
<dbReference type="Proteomes" id="UP000305067">
    <property type="component" value="Unassembled WGS sequence"/>
</dbReference>
<evidence type="ECO:0000313" key="2">
    <source>
        <dbReference type="Proteomes" id="UP000305067"/>
    </source>
</evidence>
<dbReference type="OrthoDB" id="3365698at2759"/>
<protein>
    <submittedName>
        <fullName evidence="1">Uncharacterized protein</fullName>
    </submittedName>
</protein>
<reference evidence="1 2" key="1">
    <citation type="journal article" date="2019" name="Nat. Ecol. Evol.">
        <title>Megaphylogeny resolves global patterns of mushroom evolution.</title>
        <authorList>
            <person name="Varga T."/>
            <person name="Krizsan K."/>
            <person name="Foldi C."/>
            <person name="Dima B."/>
            <person name="Sanchez-Garcia M."/>
            <person name="Sanchez-Ramirez S."/>
            <person name="Szollosi G.J."/>
            <person name="Szarkandi J.G."/>
            <person name="Papp V."/>
            <person name="Albert L."/>
            <person name="Andreopoulos W."/>
            <person name="Angelini C."/>
            <person name="Antonin V."/>
            <person name="Barry K.W."/>
            <person name="Bougher N.L."/>
            <person name="Buchanan P."/>
            <person name="Buyck B."/>
            <person name="Bense V."/>
            <person name="Catcheside P."/>
            <person name="Chovatia M."/>
            <person name="Cooper J."/>
            <person name="Damon W."/>
            <person name="Desjardin D."/>
            <person name="Finy P."/>
            <person name="Geml J."/>
            <person name="Haridas S."/>
            <person name="Hughes K."/>
            <person name="Justo A."/>
            <person name="Karasinski D."/>
            <person name="Kautmanova I."/>
            <person name="Kiss B."/>
            <person name="Kocsube S."/>
            <person name="Kotiranta H."/>
            <person name="LaButti K.M."/>
            <person name="Lechner B.E."/>
            <person name="Liimatainen K."/>
            <person name="Lipzen A."/>
            <person name="Lukacs Z."/>
            <person name="Mihaltcheva S."/>
            <person name="Morgado L.N."/>
            <person name="Niskanen T."/>
            <person name="Noordeloos M.E."/>
            <person name="Ohm R.A."/>
            <person name="Ortiz-Santana B."/>
            <person name="Ovrebo C."/>
            <person name="Racz N."/>
            <person name="Riley R."/>
            <person name="Savchenko A."/>
            <person name="Shiryaev A."/>
            <person name="Soop K."/>
            <person name="Spirin V."/>
            <person name="Szebenyi C."/>
            <person name="Tomsovsky M."/>
            <person name="Tulloss R.E."/>
            <person name="Uehling J."/>
            <person name="Grigoriev I.V."/>
            <person name="Vagvolgyi C."/>
            <person name="Papp T."/>
            <person name="Martin F.M."/>
            <person name="Miettinen O."/>
            <person name="Hibbett D.S."/>
            <person name="Nagy L.G."/>
        </authorList>
    </citation>
    <scope>NUCLEOTIDE SEQUENCE [LARGE SCALE GENOMIC DNA]</scope>
    <source>
        <strain evidence="1 2">CBS 309.79</strain>
    </source>
</reference>
<dbReference type="AlphaFoldDB" id="A0A5C3QWN9"/>
<organism evidence="1 2">
    <name type="scientific">Pterulicium gracile</name>
    <dbReference type="NCBI Taxonomy" id="1884261"/>
    <lineage>
        <taxon>Eukaryota</taxon>
        <taxon>Fungi</taxon>
        <taxon>Dikarya</taxon>
        <taxon>Basidiomycota</taxon>
        <taxon>Agaricomycotina</taxon>
        <taxon>Agaricomycetes</taxon>
        <taxon>Agaricomycetidae</taxon>
        <taxon>Agaricales</taxon>
        <taxon>Pleurotineae</taxon>
        <taxon>Pterulaceae</taxon>
        <taxon>Pterulicium</taxon>
    </lineage>
</organism>
<accession>A0A5C3QWN9</accession>
<evidence type="ECO:0000313" key="1">
    <source>
        <dbReference type="EMBL" id="TFL05200.1"/>
    </source>
</evidence>
<proteinExistence type="predicted"/>